<proteinExistence type="predicted"/>
<dbReference type="InterPro" id="IPR033396">
    <property type="entry name" value="DUF5107"/>
</dbReference>
<gene>
    <name evidence="5" type="ORF">GCM10007415_44580</name>
</gene>
<evidence type="ECO:0000256" key="1">
    <source>
        <dbReference type="ARBA" id="ARBA00001913"/>
    </source>
</evidence>
<name>A0A917MFB1_9SPHI</name>
<dbReference type="InterPro" id="IPR011013">
    <property type="entry name" value="Gal_mutarotase_sf_dom"/>
</dbReference>
<comment type="caution">
    <text evidence="5">The sequence shown here is derived from an EMBL/GenBank/DDBJ whole genome shotgun (WGS) entry which is preliminary data.</text>
</comment>
<dbReference type="Pfam" id="PF17128">
    <property type="entry name" value="DUF5107"/>
    <property type="match status" value="1"/>
</dbReference>
<dbReference type="InterPro" id="IPR014718">
    <property type="entry name" value="GH-type_carb-bd"/>
</dbReference>
<accession>A0A917MFB1</accession>
<dbReference type="Proteomes" id="UP000660862">
    <property type="component" value="Unassembled WGS sequence"/>
</dbReference>
<reference evidence="5" key="1">
    <citation type="journal article" date="2014" name="Int. J. Syst. Evol. Microbiol.">
        <title>Complete genome sequence of Corynebacterium casei LMG S-19264T (=DSM 44701T), isolated from a smear-ripened cheese.</title>
        <authorList>
            <consortium name="US DOE Joint Genome Institute (JGI-PGF)"/>
            <person name="Walter F."/>
            <person name="Albersmeier A."/>
            <person name="Kalinowski J."/>
            <person name="Ruckert C."/>
        </authorList>
    </citation>
    <scope>NUCLEOTIDE SEQUENCE</scope>
    <source>
        <strain evidence="5">CGMCC 1.12195</strain>
    </source>
</reference>
<keyword evidence="6" id="KW-1185">Reference proteome</keyword>
<comment type="subunit">
    <text evidence="2">Monomer.</text>
</comment>
<evidence type="ECO:0000259" key="4">
    <source>
        <dbReference type="Pfam" id="PF17128"/>
    </source>
</evidence>
<evidence type="ECO:0000256" key="3">
    <source>
        <dbReference type="ARBA" id="ARBA00022837"/>
    </source>
</evidence>
<protein>
    <recommendedName>
        <fullName evidence="4">DUF5107 domain-containing protein</fullName>
    </recommendedName>
</protein>
<sequence>MRKTLITPRMEQGLDIICMENDHLRVDVIPALGGKISSVFNKEYKKEFLWHNEKLDLQENRPGDDYDSHFLGGIDELLPNDLPEEIDGTAYPDHGELWTCRLEHAVSENAVSVYGVLPLSGLHYRKTVCLETGTAKIKLTYHIINESGERRRFLWKLHAALRIAPGDRLVTPARQAKVVNLAASRFGDPGEFKWPVIAGVDASVVPEKNGTMDFFYLYDSPAGEMALLSENGKCRFSYLYDQRVFPYQWYFASYGQFRDHYTAILEPASAMPVQVNEAADRGQCSVLEPGESIDTVVTIYAGGNG</sequence>
<evidence type="ECO:0000256" key="2">
    <source>
        <dbReference type="ARBA" id="ARBA00011245"/>
    </source>
</evidence>
<organism evidence="5 6">
    <name type="scientific">Parapedobacter pyrenivorans</name>
    <dbReference type="NCBI Taxonomy" id="1305674"/>
    <lineage>
        <taxon>Bacteria</taxon>
        <taxon>Pseudomonadati</taxon>
        <taxon>Bacteroidota</taxon>
        <taxon>Sphingobacteriia</taxon>
        <taxon>Sphingobacteriales</taxon>
        <taxon>Sphingobacteriaceae</taxon>
        <taxon>Parapedobacter</taxon>
    </lineage>
</organism>
<dbReference type="Gene3D" id="2.70.98.10">
    <property type="match status" value="1"/>
</dbReference>
<comment type="cofactor">
    <cofactor evidence="1">
        <name>Ca(2+)</name>
        <dbReference type="ChEBI" id="CHEBI:29108"/>
    </cofactor>
</comment>
<evidence type="ECO:0000313" key="5">
    <source>
        <dbReference type="EMBL" id="GGH03456.1"/>
    </source>
</evidence>
<evidence type="ECO:0000313" key="6">
    <source>
        <dbReference type="Proteomes" id="UP000660862"/>
    </source>
</evidence>
<feature type="domain" description="DUF5107" evidence="4">
    <location>
        <begin position="12"/>
        <end position="57"/>
    </location>
</feature>
<dbReference type="GO" id="GO:0005975">
    <property type="term" value="P:carbohydrate metabolic process"/>
    <property type="evidence" value="ECO:0007669"/>
    <property type="project" value="InterPro"/>
</dbReference>
<reference evidence="5" key="2">
    <citation type="submission" date="2020-09" db="EMBL/GenBank/DDBJ databases">
        <authorList>
            <person name="Sun Q."/>
            <person name="Zhou Y."/>
        </authorList>
    </citation>
    <scope>NUCLEOTIDE SEQUENCE</scope>
    <source>
        <strain evidence="5">CGMCC 1.12195</strain>
    </source>
</reference>
<dbReference type="GO" id="GO:0030246">
    <property type="term" value="F:carbohydrate binding"/>
    <property type="evidence" value="ECO:0007669"/>
    <property type="project" value="InterPro"/>
</dbReference>
<dbReference type="GO" id="GO:0003824">
    <property type="term" value="F:catalytic activity"/>
    <property type="evidence" value="ECO:0007669"/>
    <property type="project" value="InterPro"/>
</dbReference>
<dbReference type="AlphaFoldDB" id="A0A917MFB1"/>
<dbReference type="RefSeq" id="WP_188508328.1">
    <property type="nucleotide sequence ID" value="NZ_BMER01000006.1"/>
</dbReference>
<dbReference type="SUPFAM" id="SSF74650">
    <property type="entry name" value="Galactose mutarotase-like"/>
    <property type="match status" value="1"/>
</dbReference>
<keyword evidence="3" id="KW-0106">Calcium</keyword>
<dbReference type="EMBL" id="BMER01000006">
    <property type="protein sequence ID" value="GGH03456.1"/>
    <property type="molecule type" value="Genomic_DNA"/>
</dbReference>